<dbReference type="AlphaFoldDB" id="A0A314KQY6"/>
<gene>
    <name evidence="1" type="ORF">A4A49_51223</name>
</gene>
<dbReference type="EMBL" id="MJEQ01001205">
    <property type="protein sequence ID" value="OIT31750.1"/>
    <property type="molecule type" value="Genomic_DNA"/>
</dbReference>
<reference evidence="1" key="1">
    <citation type="submission" date="2016-11" db="EMBL/GenBank/DDBJ databases">
        <title>The genome of Nicotiana attenuata.</title>
        <authorList>
            <person name="Xu S."/>
            <person name="Brockmoeller T."/>
            <person name="Gaquerel E."/>
            <person name="Navarro A."/>
            <person name="Kuhl H."/>
            <person name="Gase K."/>
            <person name="Ling Z."/>
            <person name="Zhou W."/>
            <person name="Kreitzer C."/>
            <person name="Stanke M."/>
            <person name="Tang H."/>
            <person name="Lyons E."/>
            <person name="Pandey P."/>
            <person name="Pandey S.P."/>
            <person name="Timmermann B."/>
            <person name="Baldwin I.T."/>
        </authorList>
    </citation>
    <scope>NUCLEOTIDE SEQUENCE [LARGE SCALE GENOMIC DNA]</scope>
    <source>
        <strain evidence="1">UT</strain>
    </source>
</reference>
<sequence>MVNGKLHWVTSNGDILSIDLADEKCEKLALSPFYRNEHLSWKLGVFVSDLSVFPKYERTNIDVWPMKEYGIKESWTKMYTIKLPVDSSNDVQIPLFYESNKGDMLFVSGQSSMIYNLKDGSDIKRSPEYIIPIFLQKSTSKA</sequence>
<name>A0A314KQY6_NICAT</name>
<organism evidence="1 2">
    <name type="scientific">Nicotiana attenuata</name>
    <name type="common">Coyote tobacco</name>
    <dbReference type="NCBI Taxonomy" id="49451"/>
    <lineage>
        <taxon>Eukaryota</taxon>
        <taxon>Viridiplantae</taxon>
        <taxon>Streptophyta</taxon>
        <taxon>Embryophyta</taxon>
        <taxon>Tracheophyta</taxon>
        <taxon>Spermatophyta</taxon>
        <taxon>Magnoliopsida</taxon>
        <taxon>eudicotyledons</taxon>
        <taxon>Gunneridae</taxon>
        <taxon>Pentapetalae</taxon>
        <taxon>asterids</taxon>
        <taxon>lamiids</taxon>
        <taxon>Solanales</taxon>
        <taxon>Solanaceae</taxon>
        <taxon>Nicotianoideae</taxon>
        <taxon>Nicotianeae</taxon>
        <taxon>Nicotiana</taxon>
    </lineage>
</organism>
<protein>
    <recommendedName>
        <fullName evidence="3">F-box associated domain-containing protein</fullName>
    </recommendedName>
</protein>
<dbReference type="Proteomes" id="UP000187609">
    <property type="component" value="Unassembled WGS sequence"/>
</dbReference>
<keyword evidence="2" id="KW-1185">Reference proteome</keyword>
<evidence type="ECO:0008006" key="3">
    <source>
        <dbReference type="Google" id="ProtNLM"/>
    </source>
</evidence>
<accession>A0A314KQY6</accession>
<evidence type="ECO:0000313" key="2">
    <source>
        <dbReference type="Proteomes" id="UP000187609"/>
    </source>
</evidence>
<proteinExistence type="predicted"/>
<evidence type="ECO:0000313" key="1">
    <source>
        <dbReference type="EMBL" id="OIT31750.1"/>
    </source>
</evidence>
<comment type="caution">
    <text evidence="1">The sequence shown here is derived from an EMBL/GenBank/DDBJ whole genome shotgun (WGS) entry which is preliminary data.</text>
</comment>
<dbReference type="Gramene" id="OIT31750">
    <property type="protein sequence ID" value="OIT31750"/>
    <property type="gene ID" value="A4A49_51223"/>
</dbReference>